<dbReference type="AlphaFoldDB" id="A0A7V3YHF2"/>
<gene>
    <name evidence="1" type="ORF">ENV30_07600</name>
</gene>
<dbReference type="EMBL" id="DTFV01000113">
    <property type="protein sequence ID" value="HGI31148.1"/>
    <property type="molecule type" value="Genomic_DNA"/>
</dbReference>
<organism evidence="1">
    <name type="scientific">Candidatus Caldatribacterium californiense</name>
    <dbReference type="NCBI Taxonomy" id="1454726"/>
    <lineage>
        <taxon>Bacteria</taxon>
        <taxon>Pseudomonadati</taxon>
        <taxon>Atribacterota</taxon>
        <taxon>Atribacteria</taxon>
        <taxon>Atribacterales</taxon>
        <taxon>Candidatus Caldatribacteriaceae</taxon>
        <taxon>Candidatus Caldatribacterium</taxon>
    </lineage>
</organism>
<comment type="caution">
    <text evidence="1">The sequence shown here is derived from an EMBL/GenBank/DDBJ whole genome shotgun (WGS) entry which is preliminary data.</text>
</comment>
<evidence type="ECO:0000313" key="1">
    <source>
        <dbReference type="EMBL" id="HGI31148.1"/>
    </source>
</evidence>
<protein>
    <submittedName>
        <fullName evidence="1">Uncharacterized protein</fullName>
    </submittedName>
</protein>
<reference evidence="1" key="1">
    <citation type="journal article" date="2020" name="mSystems">
        <title>Genome- and Community-Level Interaction Insights into Carbon Utilization and Element Cycling Functions of Hydrothermarchaeota in Hydrothermal Sediment.</title>
        <authorList>
            <person name="Zhou Z."/>
            <person name="Liu Y."/>
            <person name="Xu W."/>
            <person name="Pan J."/>
            <person name="Luo Z.H."/>
            <person name="Li M."/>
        </authorList>
    </citation>
    <scope>NUCLEOTIDE SEQUENCE [LARGE SCALE GENOMIC DNA]</scope>
    <source>
        <strain evidence="1">SpSt-747</strain>
    </source>
</reference>
<sequence>MSYLQALKFNRYSVRHDFLRTQRQNLPPFTLSPETLKEEEERGRKVFREISNNIPVMREPVSTLRMTLKALVQSTSWVPVI</sequence>
<name>A0A7V3YHF2_9BACT</name>
<proteinExistence type="predicted"/>
<accession>A0A7V3YHF2</accession>